<evidence type="ECO:0000259" key="1">
    <source>
        <dbReference type="PROSITE" id="PS51787"/>
    </source>
</evidence>
<feature type="non-terminal residue" evidence="2">
    <location>
        <position position="152"/>
    </location>
</feature>
<dbReference type="InterPro" id="IPR027065">
    <property type="entry name" value="Lon_Prtase"/>
</dbReference>
<evidence type="ECO:0000313" key="2">
    <source>
        <dbReference type="EMBL" id="SVE41207.1"/>
    </source>
</evidence>
<dbReference type="SMART" id="SM00464">
    <property type="entry name" value="LON"/>
    <property type="match status" value="1"/>
</dbReference>
<dbReference type="GO" id="GO:0005524">
    <property type="term" value="F:ATP binding"/>
    <property type="evidence" value="ECO:0007669"/>
    <property type="project" value="InterPro"/>
</dbReference>
<dbReference type="PROSITE" id="PS51787">
    <property type="entry name" value="LON_N"/>
    <property type="match status" value="1"/>
</dbReference>
<dbReference type="InterPro" id="IPR015947">
    <property type="entry name" value="PUA-like_sf"/>
</dbReference>
<sequence length="152" mass="17209">MAEGTSKPTKKTGDALEIYPILPLRNTVLFPQQIIPIYVGREQSLKLIADLPKGGKKYIVVVAQKDGSLENPTEKDLYKYGTLAMVMKVFDMPDKSRSAIVQGLERVYIKEFINPDPYYKGLVEKVMGSARRTEELEVIAVNLQEIFKQLME</sequence>
<dbReference type="PANTHER" id="PTHR10046">
    <property type="entry name" value="ATP DEPENDENT LON PROTEASE FAMILY MEMBER"/>
    <property type="match status" value="1"/>
</dbReference>
<dbReference type="GO" id="GO:0004176">
    <property type="term" value="F:ATP-dependent peptidase activity"/>
    <property type="evidence" value="ECO:0007669"/>
    <property type="project" value="InterPro"/>
</dbReference>
<proteinExistence type="predicted"/>
<feature type="domain" description="Lon N-terminal" evidence="1">
    <location>
        <begin position="19"/>
        <end position="152"/>
    </location>
</feature>
<organism evidence="2">
    <name type="scientific">marine metagenome</name>
    <dbReference type="NCBI Taxonomy" id="408172"/>
    <lineage>
        <taxon>unclassified sequences</taxon>
        <taxon>metagenomes</taxon>
        <taxon>ecological metagenomes</taxon>
    </lineage>
</organism>
<dbReference type="GO" id="GO:0004252">
    <property type="term" value="F:serine-type endopeptidase activity"/>
    <property type="evidence" value="ECO:0007669"/>
    <property type="project" value="InterPro"/>
</dbReference>
<accession>A0A383D9J9</accession>
<dbReference type="GO" id="GO:0030163">
    <property type="term" value="P:protein catabolic process"/>
    <property type="evidence" value="ECO:0007669"/>
    <property type="project" value="InterPro"/>
</dbReference>
<gene>
    <name evidence="2" type="ORF">METZ01_LOCUS494061</name>
</gene>
<protein>
    <recommendedName>
        <fullName evidence="1">Lon N-terminal domain-containing protein</fullName>
    </recommendedName>
</protein>
<dbReference type="AlphaFoldDB" id="A0A383D9J9"/>
<dbReference type="SUPFAM" id="SSF88697">
    <property type="entry name" value="PUA domain-like"/>
    <property type="match status" value="1"/>
</dbReference>
<dbReference type="InterPro" id="IPR003111">
    <property type="entry name" value="Lon_prtase_N"/>
</dbReference>
<dbReference type="InterPro" id="IPR046336">
    <property type="entry name" value="Lon_prtase_N_sf"/>
</dbReference>
<dbReference type="EMBL" id="UINC01215499">
    <property type="protein sequence ID" value="SVE41207.1"/>
    <property type="molecule type" value="Genomic_DNA"/>
</dbReference>
<name>A0A383D9J9_9ZZZZ</name>
<dbReference type="Gene3D" id="2.30.130.40">
    <property type="entry name" value="LON domain-like"/>
    <property type="match status" value="1"/>
</dbReference>
<reference evidence="2" key="1">
    <citation type="submission" date="2018-05" db="EMBL/GenBank/DDBJ databases">
        <authorList>
            <person name="Lanie J.A."/>
            <person name="Ng W.-L."/>
            <person name="Kazmierczak K.M."/>
            <person name="Andrzejewski T.M."/>
            <person name="Davidsen T.M."/>
            <person name="Wayne K.J."/>
            <person name="Tettelin H."/>
            <person name="Glass J.I."/>
            <person name="Rusch D."/>
            <person name="Podicherti R."/>
            <person name="Tsui H.-C.T."/>
            <person name="Winkler M.E."/>
        </authorList>
    </citation>
    <scope>NUCLEOTIDE SEQUENCE</scope>
</reference>
<dbReference type="Pfam" id="PF02190">
    <property type="entry name" value="LON_substr_bdg"/>
    <property type="match status" value="1"/>
</dbReference>